<evidence type="ECO:0000259" key="7">
    <source>
        <dbReference type="Pfam" id="PF01029"/>
    </source>
</evidence>
<evidence type="ECO:0000313" key="8">
    <source>
        <dbReference type="EMBL" id="GAX86754.1"/>
    </source>
</evidence>
<keyword evidence="4 6" id="KW-0805">Transcription regulation</keyword>
<keyword evidence="5 6" id="KW-0804">Transcription</keyword>
<keyword evidence="2 6" id="KW-0889">Transcription antitermination</keyword>
<protein>
    <recommendedName>
        <fullName evidence="6">Transcription antitermination protein NusB</fullName>
    </recommendedName>
    <alternativeName>
        <fullName evidence="6">Antitermination factor NusB</fullName>
    </alternativeName>
</protein>
<keyword evidence="9" id="KW-1185">Reference proteome</keyword>
<dbReference type="GO" id="GO:0006353">
    <property type="term" value="P:DNA-templated transcription termination"/>
    <property type="evidence" value="ECO:0007669"/>
    <property type="project" value="UniProtKB-UniRule"/>
</dbReference>
<evidence type="ECO:0000256" key="3">
    <source>
        <dbReference type="ARBA" id="ARBA00022884"/>
    </source>
</evidence>
<dbReference type="InterPro" id="IPR006027">
    <property type="entry name" value="NusB_RsmB_TIM44"/>
</dbReference>
<comment type="similarity">
    <text evidence="1 6">Belongs to the NusB family.</text>
</comment>
<evidence type="ECO:0000256" key="5">
    <source>
        <dbReference type="ARBA" id="ARBA00023163"/>
    </source>
</evidence>
<dbReference type="PANTHER" id="PTHR11078">
    <property type="entry name" value="N UTILIZATION SUBSTANCE PROTEIN B-RELATED"/>
    <property type="match status" value="1"/>
</dbReference>
<feature type="domain" description="NusB/RsmB/TIM44" evidence="7">
    <location>
        <begin position="6"/>
        <end position="130"/>
    </location>
</feature>
<dbReference type="OrthoDB" id="9797817at2"/>
<dbReference type="SUPFAM" id="SSF48013">
    <property type="entry name" value="NusB-like"/>
    <property type="match status" value="1"/>
</dbReference>
<evidence type="ECO:0000256" key="4">
    <source>
        <dbReference type="ARBA" id="ARBA00023015"/>
    </source>
</evidence>
<dbReference type="Pfam" id="PF01029">
    <property type="entry name" value="NusB"/>
    <property type="match status" value="1"/>
</dbReference>
<evidence type="ECO:0000256" key="2">
    <source>
        <dbReference type="ARBA" id="ARBA00022814"/>
    </source>
</evidence>
<dbReference type="CDD" id="cd00619">
    <property type="entry name" value="Terminator_NusB"/>
    <property type="match status" value="1"/>
</dbReference>
<dbReference type="PANTHER" id="PTHR11078:SF3">
    <property type="entry name" value="ANTITERMINATION NUSB DOMAIN-CONTAINING PROTEIN"/>
    <property type="match status" value="1"/>
</dbReference>
<organism evidence="8 9">
    <name type="scientific">Lebetimonas natsushimae</name>
    <dbReference type="NCBI Taxonomy" id="1936991"/>
    <lineage>
        <taxon>Bacteria</taxon>
        <taxon>Pseudomonadati</taxon>
        <taxon>Campylobacterota</taxon>
        <taxon>Epsilonproteobacteria</taxon>
        <taxon>Nautiliales</taxon>
        <taxon>Nautiliaceae</taxon>
        <taxon>Lebetimonas</taxon>
    </lineage>
</organism>
<dbReference type="GO" id="GO:0003723">
    <property type="term" value="F:RNA binding"/>
    <property type="evidence" value="ECO:0007669"/>
    <property type="project" value="UniProtKB-UniRule"/>
</dbReference>
<keyword evidence="3 6" id="KW-0694">RNA-binding</keyword>
<dbReference type="AlphaFoldDB" id="A0A292YBP5"/>
<dbReference type="GO" id="GO:0005829">
    <property type="term" value="C:cytosol"/>
    <property type="evidence" value="ECO:0007669"/>
    <property type="project" value="TreeGrafter"/>
</dbReference>
<dbReference type="HAMAP" id="MF_00073">
    <property type="entry name" value="NusB"/>
    <property type="match status" value="1"/>
</dbReference>
<dbReference type="Gene3D" id="1.10.940.10">
    <property type="entry name" value="NusB-like"/>
    <property type="match status" value="1"/>
</dbReference>
<sequence length="140" mass="16117">MATITHAREAVVQTLYANEMGNDDAFNQFEEILKDKKVKGEKANFARKLLKGVTENLDKIDRVIKDHLIDWDFDRLDKVDKQILRLGVYEILFTDTPYQIVIDEAVKIAKNFSEDKSKSFINGILDKVAKEKETILKSLV</sequence>
<name>A0A292YBP5_9BACT</name>
<gene>
    <name evidence="6" type="primary">nusB</name>
    <name evidence="8" type="ORF">LNAT_P0049</name>
</gene>
<accession>A0A292YBP5</accession>
<reference evidence="8 9" key="1">
    <citation type="journal article" date="2017" name="Syst. Appl. Microbiol.">
        <title>Lebetimonas natsushimae sp. nov., a novel strictly anaerobic, moderately thermophilic chemoautotroph isolated from a deep-sea hydrothermal vent polychaete nest in the Mid-Okinawa Trough.</title>
        <authorList>
            <person name="Nagata R."/>
            <person name="Takaki Y."/>
            <person name="Tame A."/>
            <person name="Nunoura T."/>
            <person name="Muto H."/>
            <person name="Mino S."/>
            <person name="Sawayama S."/>
            <person name="Takai K."/>
            <person name="Nakagawa S."/>
        </authorList>
    </citation>
    <scope>NUCLEOTIDE SEQUENCE [LARGE SCALE GENOMIC DNA]</scope>
    <source>
        <strain evidence="8 9">HS1857</strain>
    </source>
</reference>
<evidence type="ECO:0000256" key="1">
    <source>
        <dbReference type="ARBA" id="ARBA00005952"/>
    </source>
</evidence>
<evidence type="ECO:0000313" key="9">
    <source>
        <dbReference type="Proteomes" id="UP000217944"/>
    </source>
</evidence>
<comment type="caution">
    <text evidence="8">The sequence shown here is derived from an EMBL/GenBank/DDBJ whole genome shotgun (WGS) entry which is preliminary data.</text>
</comment>
<evidence type="ECO:0000256" key="6">
    <source>
        <dbReference type="HAMAP-Rule" id="MF_00073"/>
    </source>
</evidence>
<dbReference type="InterPro" id="IPR011605">
    <property type="entry name" value="NusB_fam"/>
</dbReference>
<comment type="function">
    <text evidence="6">Involved in transcription antitermination. Required for transcription of ribosomal RNA (rRNA) genes. Binds specifically to the boxA antiterminator sequence of the ribosomal RNA (rrn) operons.</text>
</comment>
<dbReference type="NCBIfam" id="TIGR01951">
    <property type="entry name" value="nusB"/>
    <property type="match status" value="1"/>
</dbReference>
<dbReference type="Proteomes" id="UP000217944">
    <property type="component" value="Unassembled WGS sequence"/>
</dbReference>
<dbReference type="RefSeq" id="WP_096257927.1">
    <property type="nucleotide sequence ID" value="NZ_BDME01000001.1"/>
</dbReference>
<dbReference type="EMBL" id="BDME01000001">
    <property type="protein sequence ID" value="GAX86754.1"/>
    <property type="molecule type" value="Genomic_DNA"/>
</dbReference>
<proteinExistence type="inferred from homology"/>
<dbReference type="InterPro" id="IPR035926">
    <property type="entry name" value="NusB-like_sf"/>
</dbReference>
<dbReference type="GO" id="GO:0031564">
    <property type="term" value="P:transcription antitermination"/>
    <property type="evidence" value="ECO:0007669"/>
    <property type="project" value="UniProtKB-KW"/>
</dbReference>